<dbReference type="PANTHER" id="PTHR10283">
    <property type="entry name" value="SOLUTE CARRIER FAMILY 13 MEMBER"/>
    <property type="match status" value="1"/>
</dbReference>
<feature type="transmembrane region" description="Helical" evidence="5">
    <location>
        <begin position="275"/>
        <end position="293"/>
    </location>
</feature>
<feature type="transmembrane region" description="Helical" evidence="5">
    <location>
        <begin position="161"/>
        <end position="182"/>
    </location>
</feature>
<name>A0A2N1J4Z3_9BACT</name>
<dbReference type="OrthoDB" id="5460483at2"/>
<accession>A0A2N1J4Z3</accession>
<feature type="transmembrane region" description="Helical" evidence="5">
    <location>
        <begin position="5"/>
        <end position="22"/>
    </location>
</feature>
<dbReference type="GO" id="GO:0022857">
    <property type="term" value="F:transmembrane transporter activity"/>
    <property type="evidence" value="ECO:0007669"/>
    <property type="project" value="InterPro"/>
</dbReference>
<feature type="transmembrane region" description="Helical" evidence="5">
    <location>
        <begin position="136"/>
        <end position="154"/>
    </location>
</feature>
<evidence type="ECO:0000256" key="4">
    <source>
        <dbReference type="ARBA" id="ARBA00023136"/>
    </source>
</evidence>
<protein>
    <submittedName>
        <fullName evidence="6">Sodium:sulfate symporter</fullName>
    </submittedName>
</protein>
<feature type="transmembrane region" description="Helical" evidence="5">
    <location>
        <begin position="28"/>
        <end position="43"/>
    </location>
</feature>
<feature type="transmembrane region" description="Helical" evidence="5">
    <location>
        <begin position="113"/>
        <end position="130"/>
    </location>
</feature>
<dbReference type="Proteomes" id="UP000233248">
    <property type="component" value="Unassembled WGS sequence"/>
</dbReference>
<dbReference type="AlphaFoldDB" id="A0A2N1J4Z3"/>
<dbReference type="GO" id="GO:0005886">
    <property type="term" value="C:plasma membrane"/>
    <property type="evidence" value="ECO:0007669"/>
    <property type="project" value="TreeGrafter"/>
</dbReference>
<feature type="transmembrane region" description="Helical" evidence="5">
    <location>
        <begin position="251"/>
        <end position="269"/>
    </location>
</feature>
<evidence type="ECO:0000256" key="2">
    <source>
        <dbReference type="ARBA" id="ARBA00022692"/>
    </source>
</evidence>
<dbReference type="Pfam" id="PF00939">
    <property type="entry name" value="Na_sulph_symp"/>
    <property type="match status" value="1"/>
</dbReference>
<proteinExistence type="predicted"/>
<gene>
    <name evidence="6" type="ORF">CP960_03340</name>
</gene>
<dbReference type="InterPro" id="IPR001898">
    <property type="entry name" value="SLC13A/DASS"/>
</dbReference>
<dbReference type="KEGG" id="ahs:AHALO_1218"/>
<evidence type="ECO:0000256" key="1">
    <source>
        <dbReference type="ARBA" id="ARBA00004141"/>
    </source>
</evidence>
<keyword evidence="3 5" id="KW-1133">Transmembrane helix</keyword>
<evidence type="ECO:0000256" key="5">
    <source>
        <dbReference type="SAM" id="Phobius"/>
    </source>
</evidence>
<keyword evidence="4 5" id="KW-0472">Membrane</keyword>
<comment type="caution">
    <text evidence="6">The sequence shown here is derived from an EMBL/GenBank/DDBJ whole genome shotgun (WGS) entry which is preliminary data.</text>
</comment>
<feature type="transmembrane region" description="Helical" evidence="5">
    <location>
        <begin position="202"/>
        <end position="230"/>
    </location>
</feature>
<comment type="subcellular location">
    <subcellularLocation>
        <location evidence="1">Membrane</location>
        <topology evidence="1">Multi-pass membrane protein</topology>
    </subcellularLocation>
</comment>
<evidence type="ECO:0000313" key="6">
    <source>
        <dbReference type="EMBL" id="PKI81638.1"/>
    </source>
</evidence>
<keyword evidence="2 5" id="KW-0812">Transmembrane</keyword>
<evidence type="ECO:0000313" key="7">
    <source>
        <dbReference type="Proteomes" id="UP000233248"/>
    </source>
</evidence>
<evidence type="ECO:0000256" key="3">
    <source>
        <dbReference type="ARBA" id="ARBA00022989"/>
    </source>
</evidence>
<keyword evidence="7" id="KW-1185">Reference proteome</keyword>
<organism evidence="6 7">
    <name type="scientific">Malaciobacter halophilus</name>
    <dbReference type="NCBI Taxonomy" id="197482"/>
    <lineage>
        <taxon>Bacteria</taxon>
        <taxon>Pseudomonadati</taxon>
        <taxon>Campylobacterota</taxon>
        <taxon>Epsilonproteobacteria</taxon>
        <taxon>Campylobacterales</taxon>
        <taxon>Arcobacteraceae</taxon>
        <taxon>Malaciobacter</taxon>
    </lineage>
</organism>
<reference evidence="6 7" key="1">
    <citation type="submission" date="2017-09" db="EMBL/GenBank/DDBJ databases">
        <title>Genomics of the genus Arcobacter.</title>
        <authorList>
            <person name="Perez-Cataluna A."/>
            <person name="Figueras M.J."/>
            <person name="Salas-Masso N."/>
        </authorList>
    </citation>
    <scope>NUCLEOTIDE SEQUENCE [LARGE SCALE GENOMIC DNA]</scope>
    <source>
        <strain evidence="6 7">DSM 18005</strain>
    </source>
</reference>
<dbReference type="RefSeq" id="WP_101183817.1">
    <property type="nucleotide sequence ID" value="NZ_CP031218.1"/>
</dbReference>
<feature type="transmembrane region" description="Helical" evidence="5">
    <location>
        <begin position="300"/>
        <end position="320"/>
    </location>
</feature>
<dbReference type="EMBL" id="NXIF01000011">
    <property type="protein sequence ID" value="PKI81638.1"/>
    <property type="molecule type" value="Genomic_DNA"/>
</dbReference>
<feature type="transmembrane region" description="Helical" evidence="5">
    <location>
        <begin position="70"/>
        <end position="92"/>
    </location>
</feature>
<feature type="transmembrane region" description="Helical" evidence="5">
    <location>
        <begin position="420"/>
        <end position="439"/>
    </location>
</feature>
<sequence length="448" mass="50610">MIKNITFICIPLFLYFILNSFIGQTKDLILITLILSTIAYWATNIIPLYFSSLIFLFTCLVFALSPKEIIFSGFSSSAFWLVFSGMLIATAIKNVNLNNRFFNFFSIIKNISYLKLLIFISIFCLIFSFLMPSSVVRVVLLVPLAITIAKALGFEENDKGYIGILLTFILCTSIPAFTILPANVPNMILGGLTKEIYDFELLFSHYLLSNFFVLGFLKNIIIVALIYLFFKDEVKNNKLEKQNSSYSKNEKIVMITLSIMLLFWLTDFIHKISPSVIAMIGVLFLAYPSINIIKSKDINSINFSSLIFVAAIISLGSIVANNEFIKQSLLSIINLYTPSEYELLDYIKITTLMSLSGVIITQPTIPAIFTPMAEHLSSISSFSLNEIFMMQVAAFSNVYFPFQAPPLAVGLALSGMKQKHMLKVVLILAIVTIIFLYPLEFYWMNFIK</sequence>